<dbReference type="KEGG" id="cme:CYME_CMJ244C"/>
<feature type="domain" description="WAC" evidence="7">
    <location>
        <begin position="22"/>
        <end position="129"/>
    </location>
</feature>
<dbReference type="EMBL" id="AP006492">
    <property type="protein sequence ID" value="BAM80354.1"/>
    <property type="molecule type" value="Genomic_DNA"/>
</dbReference>
<reference evidence="8 9" key="1">
    <citation type="journal article" date="2004" name="Nature">
        <title>Genome sequence of the ultrasmall unicellular red alga Cyanidioschyzon merolae 10D.</title>
        <authorList>
            <person name="Matsuzaki M."/>
            <person name="Misumi O."/>
            <person name="Shin-i T."/>
            <person name="Maruyama S."/>
            <person name="Takahara M."/>
            <person name="Miyagishima S."/>
            <person name="Mori T."/>
            <person name="Nishida K."/>
            <person name="Yagisawa F."/>
            <person name="Nishida K."/>
            <person name="Yoshida Y."/>
            <person name="Nishimura Y."/>
            <person name="Nakao S."/>
            <person name="Kobayashi T."/>
            <person name="Momoyama Y."/>
            <person name="Higashiyama T."/>
            <person name="Minoda A."/>
            <person name="Sano M."/>
            <person name="Nomoto H."/>
            <person name="Oishi K."/>
            <person name="Hayashi H."/>
            <person name="Ohta F."/>
            <person name="Nishizaka S."/>
            <person name="Haga S."/>
            <person name="Miura S."/>
            <person name="Morishita T."/>
            <person name="Kabeya Y."/>
            <person name="Terasawa K."/>
            <person name="Suzuki Y."/>
            <person name="Ishii Y."/>
            <person name="Asakawa S."/>
            <person name="Takano H."/>
            <person name="Ohta N."/>
            <person name="Kuroiwa H."/>
            <person name="Tanaka K."/>
            <person name="Shimizu N."/>
            <person name="Sugano S."/>
            <person name="Sato N."/>
            <person name="Nozaki H."/>
            <person name="Ogasawara N."/>
            <person name="Kohara Y."/>
            <person name="Kuroiwa T."/>
        </authorList>
    </citation>
    <scope>NUCLEOTIDE SEQUENCE [LARGE SCALE GENOMIC DNA]</scope>
    <source>
        <strain evidence="8 9">10D</strain>
    </source>
</reference>
<accession>M1V869</accession>
<dbReference type="STRING" id="280699.M1V869"/>
<sequence length="1003" mass="113671">MPLLHRSEFRPQQPSSDLSPADLVFYYPDTGEVFREYADYLDHYWLYASRIWSCSTTGKGGLTFREALLSERAAAERLEQRFRSSLYLEPLCRLVHHFAGRLDDLVDAVAEIFQKSYVPGETYVDGGGKQASVRRVFIAHADTSDLEPVRYSPELARAVLEKRFEFARIRYELEDGRILPAPLAVLNRKAPPVPKTLLKQKIREISSRDPWHGAPLVVQNPVLVQQFQLPEALPTPEMQRAKAEYEERRMRLEEPAAESSAQAADVEKPREEPEPGVTTEANKKRPGKQTEPELVDDLLVDHSADPPRPEPEQDFIVDRVSFGDVLMIWNFLNQFGKQVLMLSPFSLDDFEGALAYPPGHSPLIDAVFYALLRLLLSVSSDPACSRDLRDFVASSSKSGTLGLLRRTLSPASWPQVLVEMVRNMKLPPETRRLFTEQRQRIGTEQVGIASDGAGPTSKDAEVTEQAVVSTAPHRLPGSDGSIEPRDLEDDNSYNENDDGNNHDAADDQMLLWNEPRSPLVSNRVVEVVLTIMQHGYGQVPLSGRLVVLRALCEEAMATERVRRVLDAILVERAEVARSTRQQLMEKRRVIREQIGEAEEALFAFEEAHGIRRDRGEHRAATQSDAQCVSASMAEQQEEHSERKPHSNGKKSRPRSIGDALRTERAASLQSGEEGSYADDASQSGSEQDDDDGDDMDLGTHEESTSVYNDDDDGNDLEPGQRGSESQTGAVRSHPQRNRSRLSGSISTTSVWNGSLVCAADDRPDLSSGDDASQYTPSTERGALQRVAQQSQAKLDEDRKRHTDANGYLSTPDVKRLVRLSRQEALAAERERRAQERRQFEIEREHARLIARRRTLQKELRRERETYGEQMAAALSEYSVRTTPLGLDRDLNRYWFFHGEGRLFIEKQPNADEPPVWSYYASKSQVDAFLLHLNTRGRRESALHRRILRSYNWIISAMRKRNQTMPTKRLWASERPSRTRQAPESRLAWFRYENKLATETPTRT</sequence>
<dbReference type="Pfam" id="PF02791">
    <property type="entry name" value="DDT"/>
    <property type="match status" value="1"/>
</dbReference>
<dbReference type="GeneID" id="16993971"/>
<dbReference type="GO" id="GO:0005634">
    <property type="term" value="C:nucleus"/>
    <property type="evidence" value="ECO:0007669"/>
    <property type="project" value="UniProtKB-SubCell"/>
</dbReference>
<evidence type="ECO:0008006" key="10">
    <source>
        <dbReference type="Google" id="ProtNLM"/>
    </source>
</evidence>
<dbReference type="Gramene" id="CMJ244CT">
    <property type="protein sequence ID" value="CMJ244CT"/>
    <property type="gene ID" value="CMJ244C"/>
</dbReference>
<dbReference type="InterPro" id="IPR028941">
    <property type="entry name" value="WHIM2_dom"/>
</dbReference>
<evidence type="ECO:0000313" key="9">
    <source>
        <dbReference type="Proteomes" id="UP000007014"/>
    </source>
</evidence>
<keyword evidence="4" id="KW-0175">Coiled coil</keyword>
<evidence type="ECO:0000256" key="3">
    <source>
        <dbReference type="PROSITE-ProRule" id="PRU00475"/>
    </source>
</evidence>
<dbReference type="InterPro" id="IPR013136">
    <property type="entry name" value="WSTF_Acf1_Cbp146"/>
</dbReference>
<feature type="compositionally biased region" description="Basic and acidic residues" evidence="5">
    <location>
        <begin position="793"/>
        <end position="803"/>
    </location>
</feature>
<feature type="region of interest" description="Disordered" evidence="5">
    <location>
        <begin position="613"/>
        <end position="745"/>
    </location>
</feature>
<dbReference type="GO" id="GO:0000785">
    <property type="term" value="C:chromatin"/>
    <property type="evidence" value="ECO:0007669"/>
    <property type="project" value="UniProtKB-ARBA"/>
</dbReference>
<dbReference type="PROSITE" id="PS50827">
    <property type="entry name" value="DDT"/>
    <property type="match status" value="1"/>
</dbReference>
<feature type="compositionally biased region" description="Acidic residues" evidence="5">
    <location>
        <begin position="686"/>
        <end position="696"/>
    </location>
</feature>
<feature type="region of interest" description="Disordered" evidence="5">
    <location>
        <begin position="761"/>
        <end position="809"/>
    </location>
</feature>
<dbReference type="PANTHER" id="PTHR15546:SF2">
    <property type="entry name" value="DDT DOMAIN-CONTAINING PROTEIN DDB_G0282237"/>
    <property type="match status" value="1"/>
</dbReference>
<dbReference type="InterPro" id="IPR053271">
    <property type="entry name" value="DDT_domain"/>
</dbReference>
<evidence type="ECO:0000313" key="8">
    <source>
        <dbReference type="EMBL" id="BAM80354.1"/>
    </source>
</evidence>
<evidence type="ECO:0000256" key="2">
    <source>
        <dbReference type="ARBA" id="ARBA00023242"/>
    </source>
</evidence>
<dbReference type="Pfam" id="PF10537">
    <property type="entry name" value="WAC_Acf1_DNA_bd"/>
    <property type="match status" value="1"/>
</dbReference>
<keyword evidence="2 3" id="KW-0539">Nucleus</keyword>
<organism evidence="8 9">
    <name type="scientific">Cyanidioschyzon merolae (strain NIES-3377 / 10D)</name>
    <name type="common">Unicellular red alga</name>
    <dbReference type="NCBI Taxonomy" id="280699"/>
    <lineage>
        <taxon>Eukaryota</taxon>
        <taxon>Rhodophyta</taxon>
        <taxon>Bangiophyceae</taxon>
        <taxon>Cyanidiales</taxon>
        <taxon>Cyanidiaceae</taxon>
        <taxon>Cyanidioschyzon</taxon>
    </lineage>
</organism>
<dbReference type="AlphaFoldDB" id="M1V869"/>
<reference evidence="8 9" key="2">
    <citation type="journal article" date="2007" name="BMC Biol.">
        <title>A 100%-complete sequence reveals unusually simple genomic features in the hot-spring red alga Cyanidioschyzon merolae.</title>
        <authorList>
            <person name="Nozaki H."/>
            <person name="Takano H."/>
            <person name="Misumi O."/>
            <person name="Terasawa K."/>
            <person name="Matsuzaki M."/>
            <person name="Maruyama S."/>
            <person name="Nishida K."/>
            <person name="Yagisawa F."/>
            <person name="Yoshida Y."/>
            <person name="Fujiwara T."/>
            <person name="Takio S."/>
            <person name="Tamura K."/>
            <person name="Chung S.J."/>
            <person name="Nakamura S."/>
            <person name="Kuroiwa H."/>
            <person name="Tanaka K."/>
            <person name="Sato N."/>
            <person name="Kuroiwa T."/>
        </authorList>
    </citation>
    <scope>NUCLEOTIDE SEQUENCE [LARGE SCALE GENOMIC DNA]</scope>
    <source>
        <strain evidence="8 9">10D</strain>
    </source>
</reference>
<dbReference type="Proteomes" id="UP000007014">
    <property type="component" value="Chromosome 10"/>
</dbReference>
<dbReference type="eggNOG" id="KOG1245">
    <property type="taxonomic scope" value="Eukaryota"/>
</dbReference>
<dbReference type="OMA" id="FTHEIFR"/>
<feature type="region of interest" description="Disordered" evidence="5">
    <location>
        <begin position="448"/>
        <end position="505"/>
    </location>
</feature>
<feature type="compositionally biased region" description="Acidic residues" evidence="5">
    <location>
        <begin position="486"/>
        <end position="498"/>
    </location>
</feature>
<evidence type="ECO:0000259" key="7">
    <source>
        <dbReference type="PROSITE" id="PS51136"/>
    </source>
</evidence>
<comment type="subcellular location">
    <subcellularLocation>
        <location evidence="1 3">Nucleus</location>
    </subcellularLocation>
</comment>
<feature type="compositionally biased region" description="Polar residues" evidence="5">
    <location>
        <begin position="769"/>
        <end position="778"/>
    </location>
</feature>
<dbReference type="HOGENOM" id="CLU_299228_0_0_1"/>
<dbReference type="RefSeq" id="XP_005534961.1">
    <property type="nucleotide sequence ID" value="XM_005534904.1"/>
</dbReference>
<dbReference type="InterPro" id="IPR018501">
    <property type="entry name" value="DDT_dom"/>
</dbReference>
<feature type="domain" description="DDT" evidence="6">
    <location>
        <begin position="319"/>
        <end position="381"/>
    </location>
</feature>
<keyword evidence="9" id="KW-1185">Reference proteome</keyword>
<feature type="compositionally biased region" description="Polar residues" evidence="5">
    <location>
        <begin position="620"/>
        <end position="634"/>
    </location>
</feature>
<protein>
    <recommendedName>
        <fullName evidence="10">DDT domain-containing protein</fullName>
    </recommendedName>
</protein>
<dbReference type="Pfam" id="PF15613">
    <property type="entry name" value="WSD"/>
    <property type="match status" value="1"/>
</dbReference>
<dbReference type="OrthoDB" id="332390at2759"/>
<evidence type="ECO:0000256" key="1">
    <source>
        <dbReference type="ARBA" id="ARBA00004123"/>
    </source>
</evidence>
<evidence type="ECO:0000256" key="4">
    <source>
        <dbReference type="SAM" id="Coils"/>
    </source>
</evidence>
<dbReference type="SMART" id="SM00571">
    <property type="entry name" value="DDT"/>
    <property type="match status" value="1"/>
</dbReference>
<dbReference type="PANTHER" id="PTHR15546">
    <property type="entry name" value="BROMODOMAIN ADJACENT TO ZINC FINGER DOMAIN, 2A"/>
    <property type="match status" value="1"/>
</dbReference>
<feature type="region of interest" description="Disordered" evidence="5">
    <location>
        <begin position="234"/>
        <end position="293"/>
    </location>
</feature>
<proteinExistence type="predicted"/>
<dbReference type="PROSITE" id="PS51136">
    <property type="entry name" value="WAC"/>
    <property type="match status" value="1"/>
</dbReference>
<evidence type="ECO:0000259" key="6">
    <source>
        <dbReference type="PROSITE" id="PS50827"/>
    </source>
</evidence>
<evidence type="ECO:0000256" key="5">
    <source>
        <dbReference type="SAM" id="MobiDB-lite"/>
    </source>
</evidence>
<feature type="compositionally biased region" description="Basic and acidic residues" evidence="5">
    <location>
        <begin position="239"/>
        <end position="254"/>
    </location>
</feature>
<feature type="coiled-coil region" evidence="4">
    <location>
        <begin position="817"/>
        <end position="876"/>
    </location>
</feature>
<gene>
    <name evidence="8" type="ORF">CYME_CMJ244C</name>
</gene>
<name>M1V869_CYAM1</name>